<keyword evidence="3" id="KW-1185">Reference proteome</keyword>
<protein>
    <submittedName>
        <fullName evidence="2">Uncharacterized protein</fullName>
    </submittedName>
</protein>
<evidence type="ECO:0000313" key="3">
    <source>
        <dbReference type="Proteomes" id="UP000198211"/>
    </source>
</evidence>
<evidence type="ECO:0000256" key="1">
    <source>
        <dbReference type="SAM" id="MobiDB-lite"/>
    </source>
</evidence>
<dbReference type="Proteomes" id="UP000198211">
    <property type="component" value="Unassembled WGS sequence"/>
</dbReference>
<comment type="caution">
    <text evidence="2">The sequence shown here is derived from an EMBL/GenBank/DDBJ whole genome shotgun (WGS) entry which is preliminary data.</text>
</comment>
<gene>
    <name evidence="2" type="ORF">PHMEG_000379</name>
</gene>
<organism evidence="2 3">
    <name type="scientific">Phytophthora megakarya</name>
    <dbReference type="NCBI Taxonomy" id="4795"/>
    <lineage>
        <taxon>Eukaryota</taxon>
        <taxon>Sar</taxon>
        <taxon>Stramenopiles</taxon>
        <taxon>Oomycota</taxon>
        <taxon>Peronosporomycetes</taxon>
        <taxon>Peronosporales</taxon>
        <taxon>Peronosporaceae</taxon>
        <taxon>Phytophthora</taxon>
    </lineage>
</organism>
<sequence length="580" mass="67236">MRVLASSLSNRKQLPPILPQHAVPAGALVVDKEETRVVYLAPLLSTAKEIYFAKHKELLKGNNNIIFNMEEQEDDESKKQMREALERHLAILQKPEQQTGSLNQELSSSVFDAPSSDLNRNNVAATDSTSATSTDGQLKKMKQRVKLMPISDDDHTAFWDTIRGYERMRTYYHKAVLAGGAATPMGFNMEAAFKRMKSWIELETQFVDAAIDDHENNRSINQKVRPSRKKREVWMRFVPESIRSDVILEFLHKVEKEYREKFHRQEVDFFPQLVQTLRGEHPNRTHGARVTRGSNEGSYVLFSETRLSSEEELLLTAIHERELAEMINDIPCKNKFVALELCQAQEPKDEIIEVDTIRHRIHEQFFPQFYKQLVQLRLKNLLERGVRLSRTEKLTAETVQTNPELFNLILMESCNVKTEVPVRANEERVSNFLLRFRDAFRGAAITPKLDEENNFQQGLRPPLFAKQVLEYVCRSIREDAVNHNARVHAEYKSQVRTRYEHAAEFQIITHTPAVLGVETIIDFGLGEILGTQSLNYLQQLCLCFIYCRATNRVTYTTSVRFINSEQHQFDMDLYFTCFKF</sequence>
<feature type="compositionally biased region" description="Low complexity" evidence="1">
    <location>
        <begin position="124"/>
        <end position="135"/>
    </location>
</feature>
<feature type="region of interest" description="Disordered" evidence="1">
    <location>
        <begin position="111"/>
        <end position="140"/>
    </location>
</feature>
<dbReference type="OrthoDB" id="64753at2759"/>
<evidence type="ECO:0000313" key="2">
    <source>
        <dbReference type="EMBL" id="OWZ24555.1"/>
    </source>
</evidence>
<name>A0A225X372_9STRA</name>
<dbReference type="AlphaFoldDB" id="A0A225X372"/>
<reference evidence="3" key="1">
    <citation type="submission" date="2017-03" db="EMBL/GenBank/DDBJ databases">
        <title>Phytopthora megakarya and P. palmivora, two closely related causual agents of cacao black pod achieved similar genome size and gene model numbers by different mechanisms.</title>
        <authorList>
            <person name="Ali S."/>
            <person name="Shao J."/>
            <person name="Larry D.J."/>
            <person name="Kronmiller B."/>
            <person name="Shen D."/>
            <person name="Strem M.D."/>
            <person name="Melnick R.L."/>
            <person name="Guiltinan M.J."/>
            <person name="Tyler B.M."/>
            <person name="Meinhardt L.W."/>
            <person name="Bailey B.A."/>
        </authorList>
    </citation>
    <scope>NUCLEOTIDE SEQUENCE [LARGE SCALE GENOMIC DNA]</scope>
    <source>
        <strain evidence="3">zdho120</strain>
    </source>
</reference>
<feature type="compositionally biased region" description="Polar residues" evidence="1">
    <location>
        <begin position="111"/>
        <end position="123"/>
    </location>
</feature>
<accession>A0A225X372</accession>
<proteinExistence type="predicted"/>
<dbReference type="EMBL" id="NBNE01000009">
    <property type="protein sequence ID" value="OWZ24555.1"/>
    <property type="molecule type" value="Genomic_DNA"/>
</dbReference>